<keyword evidence="1" id="KW-0812">Transmembrane</keyword>
<dbReference type="Proteomes" id="UP001328107">
    <property type="component" value="Unassembled WGS sequence"/>
</dbReference>
<comment type="caution">
    <text evidence="2">The sequence shown here is derived from an EMBL/GenBank/DDBJ whole genome shotgun (WGS) entry which is preliminary data.</text>
</comment>
<name>A0AAN5C3W7_9BILA</name>
<reference evidence="3" key="1">
    <citation type="submission" date="2022-10" db="EMBL/GenBank/DDBJ databases">
        <title>Genome assembly of Pristionchus species.</title>
        <authorList>
            <person name="Yoshida K."/>
            <person name="Sommer R.J."/>
        </authorList>
    </citation>
    <scope>NUCLEOTIDE SEQUENCE [LARGE SCALE GENOMIC DNA]</scope>
    <source>
        <strain evidence="3">RS5460</strain>
    </source>
</reference>
<keyword evidence="1" id="KW-0472">Membrane</keyword>
<accession>A0AAN5C3W7</accession>
<feature type="transmembrane region" description="Helical" evidence="1">
    <location>
        <begin position="28"/>
        <end position="50"/>
    </location>
</feature>
<evidence type="ECO:0000313" key="3">
    <source>
        <dbReference type="Proteomes" id="UP001328107"/>
    </source>
</evidence>
<feature type="non-terminal residue" evidence="2">
    <location>
        <position position="122"/>
    </location>
</feature>
<protein>
    <submittedName>
        <fullName evidence="2">Uncharacterized protein</fullName>
    </submittedName>
</protein>
<keyword evidence="1" id="KW-1133">Transmembrane helix</keyword>
<evidence type="ECO:0000256" key="1">
    <source>
        <dbReference type="SAM" id="Phobius"/>
    </source>
</evidence>
<evidence type="ECO:0000313" key="2">
    <source>
        <dbReference type="EMBL" id="GMR36168.1"/>
    </source>
</evidence>
<organism evidence="2 3">
    <name type="scientific">Pristionchus mayeri</name>
    <dbReference type="NCBI Taxonomy" id="1317129"/>
    <lineage>
        <taxon>Eukaryota</taxon>
        <taxon>Metazoa</taxon>
        <taxon>Ecdysozoa</taxon>
        <taxon>Nematoda</taxon>
        <taxon>Chromadorea</taxon>
        <taxon>Rhabditida</taxon>
        <taxon>Rhabditina</taxon>
        <taxon>Diplogasteromorpha</taxon>
        <taxon>Diplogasteroidea</taxon>
        <taxon>Neodiplogasteridae</taxon>
        <taxon>Pristionchus</taxon>
    </lineage>
</organism>
<gene>
    <name evidence="2" type="ORF">PMAYCL1PPCAC_06363</name>
</gene>
<sequence>MSLNGIHVKCVKPKSIDQVMSEWEILKWSLSILLCINLVASIYCISLQVLHFDIHALSQFSLALEIVSNFRFIWTDQRFPATISEKGPHSPFLDSDQTIPVLFALSSDSEGKKKNEKRERES</sequence>
<proteinExistence type="predicted"/>
<keyword evidence="3" id="KW-1185">Reference proteome</keyword>
<dbReference type="EMBL" id="BTRK01000002">
    <property type="protein sequence ID" value="GMR36168.1"/>
    <property type="molecule type" value="Genomic_DNA"/>
</dbReference>
<dbReference type="AlphaFoldDB" id="A0AAN5C3W7"/>